<evidence type="ECO:0000313" key="2">
    <source>
        <dbReference type="Proteomes" id="UP000789920"/>
    </source>
</evidence>
<gene>
    <name evidence="1" type="ORF">RPERSI_LOCUS1245</name>
</gene>
<proteinExistence type="predicted"/>
<comment type="caution">
    <text evidence="1">The sequence shown here is derived from an EMBL/GenBank/DDBJ whole genome shotgun (WGS) entry which is preliminary data.</text>
</comment>
<keyword evidence="2" id="KW-1185">Reference proteome</keyword>
<reference evidence="1" key="1">
    <citation type="submission" date="2021-06" db="EMBL/GenBank/DDBJ databases">
        <authorList>
            <person name="Kallberg Y."/>
            <person name="Tangrot J."/>
            <person name="Rosling A."/>
        </authorList>
    </citation>
    <scope>NUCLEOTIDE SEQUENCE</scope>
    <source>
        <strain evidence="1">MA461A</strain>
    </source>
</reference>
<protein>
    <submittedName>
        <fullName evidence="1">16555_t:CDS:1</fullName>
    </submittedName>
</protein>
<dbReference type="Proteomes" id="UP000789920">
    <property type="component" value="Unassembled WGS sequence"/>
</dbReference>
<organism evidence="1 2">
    <name type="scientific">Racocetra persica</name>
    <dbReference type="NCBI Taxonomy" id="160502"/>
    <lineage>
        <taxon>Eukaryota</taxon>
        <taxon>Fungi</taxon>
        <taxon>Fungi incertae sedis</taxon>
        <taxon>Mucoromycota</taxon>
        <taxon>Glomeromycotina</taxon>
        <taxon>Glomeromycetes</taxon>
        <taxon>Diversisporales</taxon>
        <taxon>Gigasporaceae</taxon>
        <taxon>Racocetra</taxon>
    </lineage>
</organism>
<evidence type="ECO:0000313" key="1">
    <source>
        <dbReference type="EMBL" id="CAG8487500.1"/>
    </source>
</evidence>
<name>A0ACA9KQM4_9GLOM</name>
<dbReference type="EMBL" id="CAJVQC010001101">
    <property type="protein sequence ID" value="CAG8487500.1"/>
    <property type="molecule type" value="Genomic_DNA"/>
</dbReference>
<accession>A0ACA9KQM4</accession>
<sequence>MSGNENSKYLTTKRDYNETVKAYIERISKNKIINFICWTEIDEKLEYIDTGGSGVITKAKWIEKNITVVLKAVGVCEETNSDNNEFIKEIKAFHNIGLVHSSITIEKNKEKTSLVGYKNVIKFFGVSSDESVLYLILEYADLGNLRYYLSKNTINWEQKVDIARQVTDGLYFLHKNEILHRDLHTKNVVIQKDGDGVRVIITDFGRSKVLPRNSKSNQEIGGCVPFVAPEILNHNAAPDFKSDIYSLGVVMWEITSNGRPPFKKCNINATRVALLQLSLKIIEGTRENPIIGTTISYVKLYTSCWDGNSELRPEIEEVYKSLHQEEIISGEKWKDSSQSCISDTDIGQIKSSEKNLESNRTNDEKIFNKISEMFGRLSTEDLEMIEQFSVDNPGAMLRLVQAAAAHQKKVSSSETNGQ</sequence>